<name>A0ABP0KR85_9DINO</name>
<organism evidence="7 8">
    <name type="scientific">Durusdinium trenchii</name>
    <dbReference type="NCBI Taxonomy" id="1381693"/>
    <lineage>
        <taxon>Eukaryota</taxon>
        <taxon>Sar</taxon>
        <taxon>Alveolata</taxon>
        <taxon>Dinophyceae</taxon>
        <taxon>Suessiales</taxon>
        <taxon>Symbiodiniaceae</taxon>
        <taxon>Durusdinium</taxon>
    </lineage>
</organism>
<dbReference type="Pfam" id="PF00520">
    <property type="entry name" value="Ion_trans"/>
    <property type="match status" value="1"/>
</dbReference>
<reference evidence="7 8" key="1">
    <citation type="submission" date="2024-02" db="EMBL/GenBank/DDBJ databases">
        <authorList>
            <person name="Chen Y."/>
            <person name="Shah S."/>
            <person name="Dougan E. K."/>
            <person name="Thang M."/>
            <person name="Chan C."/>
        </authorList>
    </citation>
    <scope>NUCLEOTIDE SEQUENCE [LARGE SCALE GENOMIC DNA]</scope>
</reference>
<evidence type="ECO:0000256" key="2">
    <source>
        <dbReference type="ARBA" id="ARBA00022692"/>
    </source>
</evidence>
<evidence type="ECO:0000256" key="4">
    <source>
        <dbReference type="ARBA" id="ARBA00023136"/>
    </source>
</evidence>
<evidence type="ECO:0000256" key="1">
    <source>
        <dbReference type="ARBA" id="ARBA00004141"/>
    </source>
</evidence>
<dbReference type="SUPFAM" id="SSF81324">
    <property type="entry name" value="Voltage-gated potassium channels"/>
    <property type="match status" value="1"/>
</dbReference>
<feature type="compositionally biased region" description="Polar residues" evidence="5">
    <location>
        <begin position="9"/>
        <end position="19"/>
    </location>
</feature>
<keyword evidence="7" id="KW-0407">Ion channel</keyword>
<sequence length="529" mass="58655">MERGVSPQARPTPQRSPQMHPTPPVPGMVLAPTTLASSIGAPGSSASASMRSRHGPKMLHRKSSKGSAVEHHSSQRLQDTFWELHRKLGERYTADMAILAHPGGHAHANSLQSNPLSDRGSAVSVSKLKESGDLEHSDRQLFAISDRLAASHASQLHASQISSMPKSSGQGFESESLEDKDLRQIRADGRKEEEPVDARGSPRVVLQEIPATPEQDTPHSVVPDAKGGQHPLQIDFRSRMSRSSEFSDDHVFVPRLCWINKSKSLGTRRKSRVSLTGDFSQSLPLTAVTQEAAKKRPWYWPRMIVLNPTGNFRSFWDFLGMLILLKDTIGIPLQLVDVDVSSIFPPWDGITKFSVIYWCFDIFFSFFTGYLDKGTLVSDFKSIAWHYLKTWFLIDLAVSLTDLLLEFGNFSSSIGESATATRFLRFLRLFRMLRLGKVSRVSAFLQDQFESEVASIQFSLALVMLAMILVEHVIACVWFGLGDDPGETWLTQNALKDGRDMCLVRCGTAGDDTQTLHGPGVTSVEKSFG</sequence>
<dbReference type="PANTHER" id="PTHR10217">
    <property type="entry name" value="VOLTAGE AND LIGAND GATED POTASSIUM CHANNEL"/>
    <property type="match status" value="1"/>
</dbReference>
<feature type="region of interest" description="Disordered" evidence="5">
    <location>
        <begin position="156"/>
        <end position="180"/>
    </location>
</feature>
<comment type="subcellular location">
    <subcellularLocation>
        <location evidence="1">Membrane</location>
        <topology evidence="1">Multi-pass membrane protein</topology>
    </subcellularLocation>
</comment>
<dbReference type="Gene3D" id="1.10.287.70">
    <property type="match status" value="1"/>
</dbReference>
<dbReference type="InterPro" id="IPR050818">
    <property type="entry name" value="KCNH_animal-type"/>
</dbReference>
<dbReference type="InterPro" id="IPR005821">
    <property type="entry name" value="Ion_trans_dom"/>
</dbReference>
<evidence type="ECO:0000259" key="6">
    <source>
        <dbReference type="Pfam" id="PF00520"/>
    </source>
</evidence>
<feature type="region of interest" description="Disordered" evidence="5">
    <location>
        <begin position="106"/>
        <end position="134"/>
    </location>
</feature>
<keyword evidence="2" id="KW-0812">Transmembrane</keyword>
<evidence type="ECO:0000313" key="8">
    <source>
        <dbReference type="Proteomes" id="UP001642464"/>
    </source>
</evidence>
<keyword evidence="8" id="KW-1185">Reference proteome</keyword>
<feature type="compositionally biased region" description="Polar residues" evidence="5">
    <location>
        <begin position="164"/>
        <end position="173"/>
    </location>
</feature>
<keyword evidence="7" id="KW-0813">Transport</keyword>
<dbReference type="Proteomes" id="UP001642464">
    <property type="component" value="Unassembled WGS sequence"/>
</dbReference>
<keyword evidence="7" id="KW-0406">Ion transport</keyword>
<feature type="domain" description="Ion transport" evidence="6">
    <location>
        <begin position="314"/>
        <end position="468"/>
    </location>
</feature>
<keyword evidence="3" id="KW-1133">Transmembrane helix</keyword>
<dbReference type="EMBL" id="CAXAMM010012625">
    <property type="protein sequence ID" value="CAK9029398.1"/>
    <property type="molecule type" value="Genomic_DNA"/>
</dbReference>
<evidence type="ECO:0000256" key="3">
    <source>
        <dbReference type="ARBA" id="ARBA00022989"/>
    </source>
</evidence>
<protein>
    <recommendedName>
        <fullName evidence="6">Ion transport domain-containing protein</fullName>
    </recommendedName>
</protein>
<comment type="caution">
    <text evidence="7">The sequence shown here is derived from an EMBL/GenBank/DDBJ whole genome shotgun (WGS) entry which is preliminary data.</text>
</comment>
<proteinExistence type="predicted"/>
<accession>A0ABP0KR85</accession>
<feature type="region of interest" description="Disordered" evidence="5">
    <location>
        <begin position="1"/>
        <end position="73"/>
    </location>
</feature>
<feature type="non-terminal residue" evidence="7">
    <location>
        <position position="529"/>
    </location>
</feature>
<dbReference type="PANTHER" id="PTHR10217:SF435">
    <property type="entry name" value="POTASSIUM VOLTAGE-GATED CHANNEL PROTEIN EAG"/>
    <property type="match status" value="1"/>
</dbReference>
<feature type="compositionally biased region" description="Low complexity" evidence="5">
    <location>
        <begin position="36"/>
        <end position="49"/>
    </location>
</feature>
<gene>
    <name evidence="7" type="ORF">SCF082_LOCUS18771</name>
</gene>
<dbReference type="GO" id="GO:0034220">
    <property type="term" value="P:monoatomic ion transmembrane transport"/>
    <property type="evidence" value="ECO:0007669"/>
    <property type="project" value="UniProtKB-KW"/>
</dbReference>
<feature type="compositionally biased region" description="Basic residues" evidence="5">
    <location>
        <begin position="51"/>
        <end position="64"/>
    </location>
</feature>
<keyword evidence="4" id="KW-0472">Membrane</keyword>
<evidence type="ECO:0000256" key="5">
    <source>
        <dbReference type="SAM" id="MobiDB-lite"/>
    </source>
</evidence>
<evidence type="ECO:0000313" key="7">
    <source>
        <dbReference type="EMBL" id="CAK9029398.1"/>
    </source>
</evidence>